<dbReference type="SUPFAM" id="SSF48179">
    <property type="entry name" value="6-phosphogluconate dehydrogenase C-terminal domain-like"/>
    <property type="match status" value="1"/>
</dbReference>
<feature type="region of interest" description="Disordered" evidence="4">
    <location>
        <begin position="331"/>
        <end position="374"/>
    </location>
</feature>
<feature type="domain" description="Polyketide synthase-like methyltransferase" evidence="5">
    <location>
        <begin position="64"/>
        <end position="332"/>
    </location>
</feature>
<dbReference type="SUPFAM" id="SSF53335">
    <property type="entry name" value="S-adenosyl-L-methionine-dependent methyltransferases"/>
    <property type="match status" value="1"/>
</dbReference>
<gene>
    <name evidence="6" type="ORF">PPYR1160_LOCUS1064</name>
</gene>
<evidence type="ECO:0000313" key="6">
    <source>
        <dbReference type="EMBL" id="CAD8251573.1"/>
    </source>
</evidence>
<dbReference type="Gene3D" id="1.10.1040.10">
    <property type="entry name" value="N-(1-d-carboxylethyl)-l-norvaline Dehydrogenase, domain 2"/>
    <property type="match status" value="1"/>
</dbReference>
<proteinExistence type="predicted"/>
<dbReference type="InterPro" id="IPR013328">
    <property type="entry name" value="6PGD_dom2"/>
</dbReference>
<dbReference type="InterPro" id="IPR013752">
    <property type="entry name" value="KPA_reductase"/>
</dbReference>
<dbReference type="SUPFAM" id="SSF51735">
    <property type="entry name" value="NAD(P)-binding Rossmann-fold domains"/>
    <property type="match status" value="1"/>
</dbReference>
<dbReference type="InterPro" id="IPR013332">
    <property type="entry name" value="KPR_N"/>
</dbReference>
<evidence type="ECO:0000259" key="5">
    <source>
        <dbReference type="SMART" id="SM00828"/>
    </source>
</evidence>
<dbReference type="InterPro" id="IPR036291">
    <property type="entry name" value="NAD(P)-bd_dom_sf"/>
</dbReference>
<dbReference type="InterPro" id="IPR008927">
    <property type="entry name" value="6-PGluconate_DH-like_C_sf"/>
</dbReference>
<keyword evidence="3" id="KW-0949">S-adenosyl-L-methionine</keyword>
<dbReference type="InterPro" id="IPR050447">
    <property type="entry name" value="Erg6_SMT_methyltransf"/>
</dbReference>
<dbReference type="Gene3D" id="3.40.50.720">
    <property type="entry name" value="NAD(P)-binding Rossmann-like Domain"/>
    <property type="match status" value="1"/>
</dbReference>
<accession>A0A7R9Y932</accession>
<dbReference type="InterPro" id="IPR020803">
    <property type="entry name" value="MeTfrase_dom"/>
</dbReference>
<reference evidence="6" key="1">
    <citation type="submission" date="2021-01" db="EMBL/GenBank/DDBJ databases">
        <authorList>
            <person name="Corre E."/>
            <person name="Pelletier E."/>
            <person name="Niang G."/>
            <person name="Scheremetjew M."/>
            <person name="Finn R."/>
            <person name="Kale V."/>
            <person name="Holt S."/>
            <person name="Cochrane G."/>
            <person name="Meng A."/>
            <person name="Brown T."/>
            <person name="Cohen L."/>
        </authorList>
    </citation>
    <scope>NUCLEOTIDE SEQUENCE</scope>
    <source>
        <strain evidence="6">CCMP2078</strain>
    </source>
</reference>
<evidence type="ECO:0000256" key="3">
    <source>
        <dbReference type="ARBA" id="ARBA00022691"/>
    </source>
</evidence>
<keyword evidence="2" id="KW-0808">Transferase</keyword>
<dbReference type="Pfam" id="PF08546">
    <property type="entry name" value="ApbA_C"/>
    <property type="match status" value="1"/>
</dbReference>
<keyword evidence="1" id="KW-0489">Methyltransferase</keyword>
<organism evidence="6">
    <name type="scientific">Pinguiococcus pyrenoidosus</name>
    <dbReference type="NCBI Taxonomy" id="172671"/>
    <lineage>
        <taxon>Eukaryota</taxon>
        <taxon>Sar</taxon>
        <taxon>Stramenopiles</taxon>
        <taxon>Ochrophyta</taxon>
        <taxon>Pinguiophyceae</taxon>
        <taxon>Pinguiochrysidales</taxon>
        <taxon>Pinguiochrysidaceae</taxon>
        <taxon>Pinguiococcus</taxon>
    </lineage>
</organism>
<dbReference type="Pfam" id="PF02558">
    <property type="entry name" value="ApbA"/>
    <property type="match status" value="1"/>
</dbReference>
<dbReference type="Pfam" id="PF08241">
    <property type="entry name" value="Methyltransf_11"/>
    <property type="match status" value="1"/>
</dbReference>
<dbReference type="PANTHER" id="PTHR44068:SF11">
    <property type="entry name" value="GERANYL DIPHOSPHATE 2-C-METHYLTRANSFERASE"/>
    <property type="match status" value="1"/>
</dbReference>
<dbReference type="CDD" id="cd02440">
    <property type="entry name" value="AdoMet_MTases"/>
    <property type="match status" value="1"/>
</dbReference>
<evidence type="ECO:0000256" key="1">
    <source>
        <dbReference type="ARBA" id="ARBA00022603"/>
    </source>
</evidence>
<dbReference type="AlphaFoldDB" id="A0A7R9Y932"/>
<evidence type="ECO:0000256" key="4">
    <source>
        <dbReference type="SAM" id="MobiDB-lite"/>
    </source>
</evidence>
<dbReference type="PANTHER" id="PTHR44068">
    <property type="entry name" value="ZGC:194242"/>
    <property type="match status" value="1"/>
</dbReference>
<feature type="compositionally biased region" description="Low complexity" evidence="4">
    <location>
        <begin position="331"/>
        <end position="344"/>
    </location>
</feature>
<protein>
    <recommendedName>
        <fullName evidence="5">Polyketide synthase-like methyltransferase domain-containing protein</fullName>
    </recommendedName>
</protein>
<name>A0A7R9Y932_9STRA</name>
<dbReference type="GO" id="GO:0008168">
    <property type="term" value="F:methyltransferase activity"/>
    <property type="evidence" value="ECO:0007669"/>
    <property type="project" value="UniProtKB-KW"/>
</dbReference>
<dbReference type="Gene3D" id="3.40.50.150">
    <property type="entry name" value="Vaccinia Virus protein VP39"/>
    <property type="match status" value="1"/>
</dbReference>
<dbReference type="EMBL" id="HBEA01001436">
    <property type="protein sequence ID" value="CAD8251573.1"/>
    <property type="molecule type" value="Transcribed_RNA"/>
</dbReference>
<sequence length="695" mass="75229">MLCRSRLYVAEAARRAATRSCGGKPASSELAEQVKVQYDSSAAIEFYKTVMGGGDGGIHYGLTLREDESVAQKSQNVVDVMGTLLQVQLQGRLGPSQQLLDLGSGHGSAAHANIRRFGCKVTGFNLGALQNKLAEEEATRLGIQDNFDTRQGDFDADGLPEEWTQRFDGVWSEEVICHSKNKPALLKEINRVLKPGAALCFSDIMAGEDATADELRSFTDRNATVVMYRPSDYLADLQEADFGAVGFMDFSEHLPAFLKGMVQRIDDKLDEMVAKGVDKDYALNFRQSLSDRVGAVEEGRFVWGAFTATKKQDPAPSPFLRLQQNRRAAAAGSGISSHGITGRTFSTMVDRSGRASRSGGGTGSESRSEATASAKDSVVIVGAGHVGTYLAVSSARNNLDRDVILKTRPESSNQDVAENIYEKHGVQIVGELPKDLSVDVAFITTKTHSLRQAAADLASSLGAEQDGPPVVGMVHNGFAHVPESLEHCARPVSCVTRGGYACKAHPDGSIDMEVKNGHEPWLIEPVPEGQRIVKFLEAAGVPVKSEEDFYYQKLSKFLVNCTGNLLAVARNCDCANLVGRHEKEMVELFDELYDVLQADGAMKNAWAFAPGRAELRDATIEAIASYGSHLPSTKMDFDSNRELEIDSLNGYILSVAAANELDAPVNRGLVAEVLALVEARGNVHQVQRMLQSLRA</sequence>
<dbReference type="SMART" id="SM00828">
    <property type="entry name" value="PKS_MT"/>
    <property type="match status" value="1"/>
</dbReference>
<evidence type="ECO:0000256" key="2">
    <source>
        <dbReference type="ARBA" id="ARBA00022679"/>
    </source>
</evidence>
<dbReference type="GO" id="GO:0032259">
    <property type="term" value="P:methylation"/>
    <property type="evidence" value="ECO:0007669"/>
    <property type="project" value="UniProtKB-KW"/>
</dbReference>
<dbReference type="InterPro" id="IPR013216">
    <property type="entry name" value="Methyltransf_11"/>
</dbReference>
<dbReference type="InterPro" id="IPR029063">
    <property type="entry name" value="SAM-dependent_MTases_sf"/>
</dbReference>